<comment type="caution">
    <text evidence="1">The sequence shown here is derived from an EMBL/GenBank/DDBJ whole genome shotgun (WGS) entry which is preliminary data.</text>
</comment>
<protein>
    <submittedName>
        <fullName evidence="1">Uncharacterized protein</fullName>
    </submittedName>
</protein>
<dbReference type="Proteomes" id="UP000186868">
    <property type="component" value="Unassembled WGS sequence"/>
</dbReference>
<name>A0A1U7HI70_9CYAN</name>
<organism evidence="1 2">
    <name type="scientific">Hydrococcus rivularis NIES-593</name>
    <dbReference type="NCBI Taxonomy" id="1921803"/>
    <lineage>
        <taxon>Bacteria</taxon>
        <taxon>Bacillati</taxon>
        <taxon>Cyanobacteriota</taxon>
        <taxon>Cyanophyceae</taxon>
        <taxon>Pleurocapsales</taxon>
        <taxon>Hydrococcaceae</taxon>
        <taxon>Hydrococcus</taxon>
    </lineage>
</organism>
<reference evidence="1 2" key="1">
    <citation type="submission" date="2016-11" db="EMBL/GenBank/DDBJ databases">
        <title>Draft Genome Sequences of Nine Cyanobacterial Strains from Diverse Habitats.</title>
        <authorList>
            <person name="Zhu T."/>
            <person name="Hou S."/>
            <person name="Lu X."/>
            <person name="Hess W.R."/>
        </authorList>
    </citation>
    <scope>NUCLEOTIDE SEQUENCE [LARGE SCALE GENOMIC DNA]</scope>
    <source>
        <strain evidence="1 2">NIES-593</strain>
    </source>
</reference>
<keyword evidence="2" id="KW-1185">Reference proteome</keyword>
<proteinExistence type="predicted"/>
<dbReference type="AlphaFoldDB" id="A0A1U7HI70"/>
<gene>
    <name evidence="1" type="ORF">NIES593_10445</name>
</gene>
<evidence type="ECO:0000313" key="2">
    <source>
        <dbReference type="Proteomes" id="UP000186868"/>
    </source>
</evidence>
<sequence length="60" mass="6881">MFKNREQDARTTDKRLIEIGFTNFDELSIALHSCQEPVVKDEDAIALAQTTLQQALIKKF</sequence>
<dbReference type="RefSeq" id="WP_073599529.1">
    <property type="nucleotide sequence ID" value="NZ_MRCB01000010.1"/>
</dbReference>
<evidence type="ECO:0000313" key="1">
    <source>
        <dbReference type="EMBL" id="OKH23251.1"/>
    </source>
</evidence>
<dbReference type="EMBL" id="MRCB01000010">
    <property type="protein sequence ID" value="OKH23251.1"/>
    <property type="molecule type" value="Genomic_DNA"/>
</dbReference>
<accession>A0A1U7HI70</accession>